<name>A0A1M7L7C6_9GAMM</name>
<dbReference type="Proteomes" id="UP000184123">
    <property type="component" value="Unassembled WGS sequence"/>
</dbReference>
<protein>
    <submittedName>
        <fullName evidence="1">Uncharacterized protein</fullName>
    </submittedName>
</protein>
<dbReference type="AlphaFoldDB" id="A0A1M7L7C6"/>
<accession>A0A1M7L7C6</accession>
<sequence>MSAQSQFHFIRSNVWNILMEGGMLIMSTLFKELKRLKTAATSMSPWKSVGLCWKV</sequence>
<organism evidence="1 2">
    <name type="scientific">Halomonas cupida</name>
    <dbReference type="NCBI Taxonomy" id="44933"/>
    <lineage>
        <taxon>Bacteria</taxon>
        <taxon>Pseudomonadati</taxon>
        <taxon>Pseudomonadota</taxon>
        <taxon>Gammaproteobacteria</taxon>
        <taxon>Oceanospirillales</taxon>
        <taxon>Halomonadaceae</taxon>
        <taxon>Halomonas</taxon>
    </lineage>
</organism>
<gene>
    <name evidence="1" type="ORF">SAMN05660971_03727</name>
</gene>
<evidence type="ECO:0000313" key="2">
    <source>
        <dbReference type="Proteomes" id="UP000184123"/>
    </source>
</evidence>
<dbReference type="EMBL" id="FRCA01000012">
    <property type="protein sequence ID" value="SHM74030.1"/>
    <property type="molecule type" value="Genomic_DNA"/>
</dbReference>
<reference evidence="1 2" key="1">
    <citation type="submission" date="2016-11" db="EMBL/GenBank/DDBJ databases">
        <authorList>
            <person name="Jaros S."/>
            <person name="Januszkiewicz K."/>
            <person name="Wedrychowicz H."/>
        </authorList>
    </citation>
    <scope>NUCLEOTIDE SEQUENCE [LARGE SCALE GENOMIC DNA]</scope>
    <source>
        <strain evidence="1 2">DSM 4740</strain>
    </source>
</reference>
<proteinExistence type="predicted"/>
<evidence type="ECO:0000313" key="1">
    <source>
        <dbReference type="EMBL" id="SHM74030.1"/>
    </source>
</evidence>